<dbReference type="Pfam" id="PF00850">
    <property type="entry name" value="Hist_deacetyl"/>
    <property type="match status" value="1"/>
</dbReference>
<reference evidence="2" key="1">
    <citation type="journal article" date="2015" name="Nature">
        <title>Complex archaea that bridge the gap between prokaryotes and eukaryotes.</title>
        <authorList>
            <person name="Spang A."/>
            <person name="Saw J.H."/>
            <person name="Jorgensen S.L."/>
            <person name="Zaremba-Niedzwiedzka K."/>
            <person name="Martijn J."/>
            <person name="Lind A.E."/>
            <person name="van Eijk R."/>
            <person name="Schleper C."/>
            <person name="Guy L."/>
            <person name="Ettema T.J."/>
        </authorList>
    </citation>
    <scope>NUCLEOTIDE SEQUENCE</scope>
</reference>
<dbReference type="InterPro" id="IPR023801">
    <property type="entry name" value="His_deacetylse_dom"/>
</dbReference>
<dbReference type="AlphaFoldDB" id="A0A0F9KME0"/>
<dbReference type="EMBL" id="LAZR01014667">
    <property type="protein sequence ID" value="KKM16470.1"/>
    <property type="molecule type" value="Genomic_DNA"/>
</dbReference>
<dbReference type="CDD" id="cd09992">
    <property type="entry name" value="HDAC_classII"/>
    <property type="match status" value="1"/>
</dbReference>
<dbReference type="InterPro" id="IPR023696">
    <property type="entry name" value="Ureohydrolase_dom_sf"/>
</dbReference>
<name>A0A0F9KME0_9ZZZZ</name>
<dbReference type="GO" id="GO:0004407">
    <property type="term" value="F:histone deacetylase activity"/>
    <property type="evidence" value="ECO:0007669"/>
    <property type="project" value="TreeGrafter"/>
</dbReference>
<dbReference type="SUPFAM" id="SSF52768">
    <property type="entry name" value="Arginase/deacetylase"/>
    <property type="match status" value="1"/>
</dbReference>
<feature type="domain" description="Histone deacetylase" evidence="1">
    <location>
        <begin position="32"/>
        <end position="322"/>
    </location>
</feature>
<evidence type="ECO:0000313" key="2">
    <source>
        <dbReference type="EMBL" id="KKM16470.1"/>
    </source>
</evidence>
<protein>
    <recommendedName>
        <fullName evidence="1">Histone deacetylase domain-containing protein</fullName>
    </recommendedName>
</protein>
<sequence>MMSNKKIGLIIDKDFATKHIPPYPHPIFLSYETPMRIESILTYLNKKKILEHDNVTVIEPIVIDDSILELAHSKYYIDSVKYLSKLGSGLIGEEVFITADTYGLAKKAVGGAIIAMEKVINKEINQSFALIRPPGHHALREIGSGLCIFNNIANAVLYLREKLQFHKKIAIIDIDDHFGDGLVQYFYEDPSVLYFSVHEYDFVEGDIGFIHELGDGEGIGKSINFPLPMKSTDENFLEFMDILEPILKEFSPDLIIVAVGFDMHFDDPIGNNLMTSISYYKFTQKILKLADEICEGKLVFVLEGGYSLIALPFCVHAVIKALLNEEYKQPLCEKIEPSSEVNHQDVKKIRSTLLKLLSNYWNL</sequence>
<dbReference type="InterPro" id="IPR000286">
    <property type="entry name" value="HDACs"/>
</dbReference>
<proteinExistence type="predicted"/>
<dbReference type="PRINTS" id="PR01270">
    <property type="entry name" value="HDASUPER"/>
</dbReference>
<dbReference type="PANTHER" id="PTHR10625">
    <property type="entry name" value="HISTONE DEACETYLASE HDAC1-RELATED"/>
    <property type="match status" value="1"/>
</dbReference>
<comment type="caution">
    <text evidence="2">The sequence shown here is derived from an EMBL/GenBank/DDBJ whole genome shotgun (WGS) entry which is preliminary data.</text>
</comment>
<dbReference type="PANTHER" id="PTHR10625:SF10">
    <property type="entry name" value="HISTONE DEACETYLASE HDAC1"/>
    <property type="match status" value="1"/>
</dbReference>
<organism evidence="2">
    <name type="scientific">marine sediment metagenome</name>
    <dbReference type="NCBI Taxonomy" id="412755"/>
    <lineage>
        <taxon>unclassified sequences</taxon>
        <taxon>metagenomes</taxon>
        <taxon>ecological metagenomes</taxon>
    </lineage>
</organism>
<evidence type="ECO:0000259" key="1">
    <source>
        <dbReference type="Pfam" id="PF00850"/>
    </source>
</evidence>
<gene>
    <name evidence="2" type="ORF">LCGC14_1685530</name>
</gene>
<dbReference type="InterPro" id="IPR037138">
    <property type="entry name" value="His_deacetylse_dom_sf"/>
</dbReference>
<dbReference type="GO" id="GO:0040029">
    <property type="term" value="P:epigenetic regulation of gene expression"/>
    <property type="evidence" value="ECO:0007669"/>
    <property type="project" value="TreeGrafter"/>
</dbReference>
<dbReference type="Gene3D" id="3.40.800.20">
    <property type="entry name" value="Histone deacetylase domain"/>
    <property type="match status" value="1"/>
</dbReference>
<accession>A0A0F9KME0</accession>